<feature type="domain" description="Mur ligase N-terminal catalytic" evidence="15">
    <location>
        <begin position="45"/>
        <end position="144"/>
    </location>
</feature>
<dbReference type="UniPathway" id="UPA00219"/>
<evidence type="ECO:0000256" key="4">
    <source>
        <dbReference type="ARBA" id="ARBA00022490"/>
    </source>
</evidence>
<evidence type="ECO:0000256" key="2">
    <source>
        <dbReference type="ARBA" id="ARBA00004752"/>
    </source>
</evidence>
<sequence length="488" mass="54239">MSLILISLFKYNMKSNQLKNKIYPRTFPQVIPESVGINLVKAKNIYFIGIKGVGMTALAQILRAQGKIVSGSDTPEKFFTDKVLKRAKIKFSEGFSAQNLPDKVSLVIRSSAYAANNNIEVAATLKRKLPILTQAEALAQIFNSKFGIAVCGSHGKTTTSALLAFVLRQAGLDLTAAIGSVVPQFRGNALTGRGKIMVIEADEYQNKLKLYQPKVVVLNNIDYDHPDWFKTPAAYQQAFADFAQKIPKSGLLVANFGDKQVVQAAEKCRCKVVSYGKQTGNFRFKILDLRFNQQYFKVWRQDKDLGKFKMKLIGEHNVQNATAVIAACLELKVPLSKIKQALAKFKGAARRLEILGKYKGAPFIDDYAHHPTEIQATLLALRQQYPRQKIICAFMPHTYTRTKALFKEFAKSFINADEVIILPIYGSAREKQGGVSSEDLAKKIGKNAHYIASINACAAYLKQRVNKNNVVVLMGAGDAFRVWGTLQM</sequence>
<protein>
    <recommendedName>
        <fullName evidence="3 14">UDP-N-acetylmuramate--L-alanine ligase</fullName>
        <ecNumber evidence="3 14">6.3.2.8</ecNumber>
    </recommendedName>
    <alternativeName>
        <fullName evidence="14">UDP-N-acetylmuramoyl-L-alanine synthetase</fullName>
    </alternativeName>
</protein>
<keyword evidence="11 14" id="KW-0131">Cell cycle</keyword>
<dbReference type="Gene3D" id="3.40.50.720">
    <property type="entry name" value="NAD(P)-binding Rossmann-like Domain"/>
    <property type="match status" value="1"/>
</dbReference>
<evidence type="ECO:0000259" key="16">
    <source>
        <dbReference type="Pfam" id="PF02875"/>
    </source>
</evidence>
<evidence type="ECO:0000256" key="11">
    <source>
        <dbReference type="ARBA" id="ARBA00023306"/>
    </source>
</evidence>
<evidence type="ECO:0000256" key="14">
    <source>
        <dbReference type="HAMAP-Rule" id="MF_00046"/>
    </source>
</evidence>
<evidence type="ECO:0000259" key="17">
    <source>
        <dbReference type="Pfam" id="PF08245"/>
    </source>
</evidence>
<evidence type="ECO:0000256" key="6">
    <source>
        <dbReference type="ARBA" id="ARBA00022618"/>
    </source>
</evidence>
<keyword evidence="8 14" id="KW-0067">ATP-binding</keyword>
<evidence type="ECO:0000256" key="10">
    <source>
        <dbReference type="ARBA" id="ARBA00022984"/>
    </source>
</evidence>
<dbReference type="EMBL" id="MFFU01000058">
    <property type="protein sequence ID" value="OGF14847.1"/>
    <property type="molecule type" value="Genomic_DNA"/>
</dbReference>
<reference evidence="18 19" key="1">
    <citation type="journal article" date="2016" name="Nat. Commun.">
        <title>Thousands of microbial genomes shed light on interconnected biogeochemical processes in an aquifer system.</title>
        <authorList>
            <person name="Anantharaman K."/>
            <person name="Brown C.T."/>
            <person name="Hug L.A."/>
            <person name="Sharon I."/>
            <person name="Castelle C.J."/>
            <person name="Probst A.J."/>
            <person name="Thomas B.C."/>
            <person name="Singh A."/>
            <person name="Wilkins M.J."/>
            <person name="Karaoz U."/>
            <person name="Brodie E.L."/>
            <person name="Williams K.H."/>
            <person name="Hubbard S.S."/>
            <person name="Banfield J.F."/>
        </authorList>
    </citation>
    <scope>NUCLEOTIDE SEQUENCE [LARGE SCALE GENOMIC DNA]</scope>
</reference>
<organism evidence="18 19">
    <name type="scientific">Candidatus Falkowbacteria bacterium RIFCSPHIGHO2_02_FULL_45_15</name>
    <dbReference type="NCBI Taxonomy" id="1797987"/>
    <lineage>
        <taxon>Bacteria</taxon>
        <taxon>Candidatus Falkowiibacteriota</taxon>
    </lineage>
</organism>
<dbReference type="Pfam" id="PF08245">
    <property type="entry name" value="Mur_ligase_M"/>
    <property type="match status" value="1"/>
</dbReference>
<feature type="domain" description="Mur ligase central" evidence="17">
    <location>
        <begin position="150"/>
        <end position="328"/>
    </location>
</feature>
<accession>A0A1F5RK32</accession>
<evidence type="ECO:0000256" key="12">
    <source>
        <dbReference type="ARBA" id="ARBA00023316"/>
    </source>
</evidence>
<dbReference type="SUPFAM" id="SSF53244">
    <property type="entry name" value="MurD-like peptide ligases, peptide-binding domain"/>
    <property type="match status" value="1"/>
</dbReference>
<keyword evidence="7 14" id="KW-0547">Nucleotide-binding</keyword>
<dbReference type="GO" id="GO:0071555">
    <property type="term" value="P:cell wall organization"/>
    <property type="evidence" value="ECO:0007669"/>
    <property type="project" value="UniProtKB-KW"/>
</dbReference>
<dbReference type="HAMAP" id="MF_00046">
    <property type="entry name" value="MurC"/>
    <property type="match status" value="1"/>
</dbReference>
<dbReference type="GO" id="GO:0009252">
    <property type="term" value="P:peptidoglycan biosynthetic process"/>
    <property type="evidence" value="ECO:0007669"/>
    <property type="project" value="UniProtKB-UniRule"/>
</dbReference>
<comment type="caution">
    <text evidence="18">The sequence shown here is derived from an EMBL/GenBank/DDBJ whole genome shotgun (WGS) entry which is preliminary data.</text>
</comment>
<dbReference type="GO" id="GO:0008360">
    <property type="term" value="P:regulation of cell shape"/>
    <property type="evidence" value="ECO:0007669"/>
    <property type="project" value="UniProtKB-KW"/>
</dbReference>
<name>A0A1F5RK32_9BACT</name>
<proteinExistence type="inferred from homology"/>
<keyword evidence="4 14" id="KW-0963">Cytoplasm</keyword>
<evidence type="ECO:0000313" key="19">
    <source>
        <dbReference type="Proteomes" id="UP000177691"/>
    </source>
</evidence>
<evidence type="ECO:0000256" key="5">
    <source>
        <dbReference type="ARBA" id="ARBA00022598"/>
    </source>
</evidence>
<dbReference type="InterPro" id="IPR005758">
    <property type="entry name" value="UDP-N-AcMur_Ala_ligase_MurC"/>
</dbReference>
<dbReference type="InterPro" id="IPR000713">
    <property type="entry name" value="Mur_ligase_N"/>
</dbReference>
<dbReference type="PANTHER" id="PTHR43445:SF3">
    <property type="entry name" value="UDP-N-ACETYLMURAMATE--L-ALANINE LIGASE"/>
    <property type="match status" value="1"/>
</dbReference>
<gene>
    <name evidence="14" type="primary">murC</name>
    <name evidence="18" type="ORF">A3D54_01425</name>
</gene>
<dbReference type="InterPro" id="IPR050061">
    <property type="entry name" value="MurCDEF_pg_biosynth"/>
</dbReference>
<dbReference type="EC" id="6.3.2.8" evidence="3 14"/>
<evidence type="ECO:0000256" key="3">
    <source>
        <dbReference type="ARBA" id="ARBA00012211"/>
    </source>
</evidence>
<dbReference type="GO" id="GO:0005524">
    <property type="term" value="F:ATP binding"/>
    <property type="evidence" value="ECO:0007669"/>
    <property type="project" value="UniProtKB-UniRule"/>
</dbReference>
<dbReference type="InterPro" id="IPR036565">
    <property type="entry name" value="Mur-like_cat_sf"/>
</dbReference>
<evidence type="ECO:0000259" key="15">
    <source>
        <dbReference type="Pfam" id="PF01225"/>
    </source>
</evidence>
<keyword evidence="12 14" id="KW-0961">Cell wall biogenesis/degradation</keyword>
<dbReference type="AlphaFoldDB" id="A0A1F5RK32"/>
<dbReference type="Gene3D" id="3.90.190.20">
    <property type="entry name" value="Mur ligase, C-terminal domain"/>
    <property type="match status" value="1"/>
</dbReference>
<comment type="catalytic activity">
    <reaction evidence="13 14">
        <text>UDP-N-acetyl-alpha-D-muramate + L-alanine + ATP = UDP-N-acetyl-alpha-D-muramoyl-L-alanine + ADP + phosphate + H(+)</text>
        <dbReference type="Rhea" id="RHEA:23372"/>
        <dbReference type="ChEBI" id="CHEBI:15378"/>
        <dbReference type="ChEBI" id="CHEBI:30616"/>
        <dbReference type="ChEBI" id="CHEBI:43474"/>
        <dbReference type="ChEBI" id="CHEBI:57972"/>
        <dbReference type="ChEBI" id="CHEBI:70757"/>
        <dbReference type="ChEBI" id="CHEBI:83898"/>
        <dbReference type="ChEBI" id="CHEBI:456216"/>
        <dbReference type="EC" id="6.3.2.8"/>
    </reaction>
</comment>
<dbReference type="GO" id="GO:0051301">
    <property type="term" value="P:cell division"/>
    <property type="evidence" value="ECO:0007669"/>
    <property type="project" value="UniProtKB-KW"/>
</dbReference>
<dbReference type="GO" id="GO:0005737">
    <property type="term" value="C:cytoplasm"/>
    <property type="evidence" value="ECO:0007669"/>
    <property type="project" value="UniProtKB-SubCell"/>
</dbReference>
<evidence type="ECO:0000256" key="7">
    <source>
        <dbReference type="ARBA" id="ARBA00022741"/>
    </source>
</evidence>
<dbReference type="SUPFAM" id="SSF51984">
    <property type="entry name" value="MurCD N-terminal domain"/>
    <property type="match status" value="1"/>
</dbReference>
<dbReference type="Gene3D" id="3.40.1190.10">
    <property type="entry name" value="Mur-like, catalytic domain"/>
    <property type="match status" value="1"/>
</dbReference>
<keyword evidence="9 14" id="KW-0133">Cell shape</keyword>
<dbReference type="SUPFAM" id="SSF53623">
    <property type="entry name" value="MurD-like peptide ligases, catalytic domain"/>
    <property type="match status" value="1"/>
</dbReference>
<dbReference type="PANTHER" id="PTHR43445">
    <property type="entry name" value="UDP-N-ACETYLMURAMATE--L-ALANINE LIGASE-RELATED"/>
    <property type="match status" value="1"/>
</dbReference>
<comment type="function">
    <text evidence="14">Cell wall formation.</text>
</comment>
<dbReference type="Proteomes" id="UP000177691">
    <property type="component" value="Unassembled WGS sequence"/>
</dbReference>
<comment type="subcellular location">
    <subcellularLocation>
        <location evidence="1 14">Cytoplasm</location>
    </subcellularLocation>
</comment>
<comment type="similarity">
    <text evidence="14">Belongs to the MurCDEF family.</text>
</comment>
<evidence type="ECO:0000256" key="9">
    <source>
        <dbReference type="ARBA" id="ARBA00022960"/>
    </source>
</evidence>
<dbReference type="InterPro" id="IPR036615">
    <property type="entry name" value="Mur_ligase_C_dom_sf"/>
</dbReference>
<comment type="pathway">
    <text evidence="2 14">Cell wall biogenesis; peptidoglycan biosynthesis.</text>
</comment>
<keyword evidence="5 14" id="KW-0436">Ligase</keyword>
<feature type="domain" description="Mur ligase C-terminal" evidence="16">
    <location>
        <begin position="350"/>
        <end position="477"/>
    </location>
</feature>
<dbReference type="GO" id="GO:0008763">
    <property type="term" value="F:UDP-N-acetylmuramate-L-alanine ligase activity"/>
    <property type="evidence" value="ECO:0007669"/>
    <property type="project" value="UniProtKB-UniRule"/>
</dbReference>
<dbReference type="Pfam" id="PF01225">
    <property type="entry name" value="Mur_ligase"/>
    <property type="match status" value="1"/>
</dbReference>
<evidence type="ECO:0000256" key="13">
    <source>
        <dbReference type="ARBA" id="ARBA00047833"/>
    </source>
</evidence>
<dbReference type="InterPro" id="IPR013221">
    <property type="entry name" value="Mur_ligase_cen"/>
</dbReference>
<evidence type="ECO:0000256" key="8">
    <source>
        <dbReference type="ARBA" id="ARBA00022840"/>
    </source>
</evidence>
<evidence type="ECO:0000256" key="1">
    <source>
        <dbReference type="ARBA" id="ARBA00004496"/>
    </source>
</evidence>
<feature type="binding site" evidence="14">
    <location>
        <begin position="152"/>
        <end position="158"/>
    </location>
    <ligand>
        <name>ATP</name>
        <dbReference type="ChEBI" id="CHEBI:30616"/>
    </ligand>
</feature>
<keyword evidence="6 14" id="KW-0132">Cell division</keyword>
<evidence type="ECO:0000313" key="18">
    <source>
        <dbReference type="EMBL" id="OGF14847.1"/>
    </source>
</evidence>
<keyword evidence="10 14" id="KW-0573">Peptidoglycan synthesis</keyword>
<dbReference type="Pfam" id="PF02875">
    <property type="entry name" value="Mur_ligase_C"/>
    <property type="match status" value="1"/>
</dbReference>
<dbReference type="NCBIfam" id="TIGR01082">
    <property type="entry name" value="murC"/>
    <property type="match status" value="1"/>
</dbReference>
<dbReference type="InterPro" id="IPR004101">
    <property type="entry name" value="Mur_ligase_C"/>
</dbReference>